<name>A0A1G2BUJ0_9BACT</name>
<keyword evidence="2 6" id="KW-0699">rRNA-binding</keyword>
<dbReference type="GO" id="GO:1990904">
    <property type="term" value="C:ribonucleoprotein complex"/>
    <property type="evidence" value="ECO:0007669"/>
    <property type="project" value="UniProtKB-KW"/>
</dbReference>
<keyword evidence="4 6" id="KW-0689">Ribosomal protein</keyword>
<dbReference type="InterPro" id="IPR018258">
    <property type="entry name" value="Ribosomal_bL21_CS"/>
</dbReference>
<dbReference type="Proteomes" id="UP000177349">
    <property type="component" value="Unassembled WGS sequence"/>
</dbReference>
<dbReference type="GO" id="GO:0005737">
    <property type="term" value="C:cytoplasm"/>
    <property type="evidence" value="ECO:0007669"/>
    <property type="project" value="UniProtKB-ARBA"/>
</dbReference>
<dbReference type="GO" id="GO:0005840">
    <property type="term" value="C:ribosome"/>
    <property type="evidence" value="ECO:0007669"/>
    <property type="project" value="UniProtKB-KW"/>
</dbReference>
<evidence type="ECO:0000313" key="9">
    <source>
        <dbReference type="Proteomes" id="UP000177349"/>
    </source>
</evidence>
<keyword evidence="5 6" id="KW-0687">Ribonucleoprotein</keyword>
<dbReference type="GO" id="GO:0006412">
    <property type="term" value="P:translation"/>
    <property type="evidence" value="ECO:0007669"/>
    <property type="project" value="UniProtKB-UniRule"/>
</dbReference>
<evidence type="ECO:0000256" key="6">
    <source>
        <dbReference type="HAMAP-Rule" id="MF_01363"/>
    </source>
</evidence>
<protein>
    <recommendedName>
        <fullName evidence="6">Large ribosomal subunit protein bL21</fullName>
    </recommendedName>
</protein>
<accession>A0A1G2BUJ0</accession>
<dbReference type="PANTHER" id="PTHR21349">
    <property type="entry name" value="50S RIBOSOMAL PROTEIN L21"/>
    <property type="match status" value="1"/>
</dbReference>
<comment type="similarity">
    <text evidence="1 6 7">Belongs to the bacterial ribosomal protein bL21 family.</text>
</comment>
<gene>
    <name evidence="6" type="primary">rplU</name>
    <name evidence="8" type="ORF">A3B31_03200</name>
</gene>
<evidence type="ECO:0000256" key="3">
    <source>
        <dbReference type="ARBA" id="ARBA00022884"/>
    </source>
</evidence>
<dbReference type="PANTHER" id="PTHR21349:SF0">
    <property type="entry name" value="LARGE RIBOSOMAL SUBUNIT PROTEIN BL21M"/>
    <property type="match status" value="1"/>
</dbReference>
<dbReference type="GO" id="GO:0003735">
    <property type="term" value="F:structural constituent of ribosome"/>
    <property type="evidence" value="ECO:0007669"/>
    <property type="project" value="InterPro"/>
</dbReference>
<dbReference type="InterPro" id="IPR036164">
    <property type="entry name" value="bL21-like_sf"/>
</dbReference>
<dbReference type="Pfam" id="PF00829">
    <property type="entry name" value="Ribosomal_L21p"/>
    <property type="match status" value="1"/>
</dbReference>
<dbReference type="AlphaFoldDB" id="A0A1G2BUJ0"/>
<dbReference type="PROSITE" id="PS01169">
    <property type="entry name" value="RIBOSOMAL_L21"/>
    <property type="match status" value="1"/>
</dbReference>
<evidence type="ECO:0000256" key="4">
    <source>
        <dbReference type="ARBA" id="ARBA00022980"/>
    </source>
</evidence>
<evidence type="ECO:0000256" key="5">
    <source>
        <dbReference type="ARBA" id="ARBA00023274"/>
    </source>
</evidence>
<reference evidence="8 9" key="1">
    <citation type="journal article" date="2016" name="Nat. Commun.">
        <title>Thousands of microbial genomes shed light on interconnected biogeochemical processes in an aquifer system.</title>
        <authorList>
            <person name="Anantharaman K."/>
            <person name="Brown C.T."/>
            <person name="Hug L.A."/>
            <person name="Sharon I."/>
            <person name="Castelle C.J."/>
            <person name="Probst A.J."/>
            <person name="Thomas B.C."/>
            <person name="Singh A."/>
            <person name="Wilkins M.J."/>
            <person name="Karaoz U."/>
            <person name="Brodie E.L."/>
            <person name="Williams K.H."/>
            <person name="Hubbard S.S."/>
            <person name="Banfield J.F."/>
        </authorList>
    </citation>
    <scope>NUCLEOTIDE SEQUENCE [LARGE SCALE GENOMIC DNA]</scope>
</reference>
<dbReference type="NCBIfam" id="TIGR00061">
    <property type="entry name" value="L21"/>
    <property type="match status" value="1"/>
</dbReference>
<dbReference type="HAMAP" id="MF_01363">
    <property type="entry name" value="Ribosomal_bL21"/>
    <property type="match status" value="1"/>
</dbReference>
<sequence>MFAIIQTGGKQYKVREKDTIRIEKVPASERVQATVTFRDVLLVSDDANTVRLGAPVVAGASVTGTILRDSKAKKIRVVKYKPKTRYKKEVGHRQLFTEVRIEKIVA</sequence>
<organism evidence="8 9">
    <name type="scientific">Candidatus Komeilibacteria bacterium RIFCSPLOWO2_01_FULL_53_11</name>
    <dbReference type="NCBI Taxonomy" id="1798552"/>
    <lineage>
        <taxon>Bacteria</taxon>
        <taxon>Candidatus Komeiliibacteriota</taxon>
    </lineage>
</organism>
<evidence type="ECO:0000256" key="1">
    <source>
        <dbReference type="ARBA" id="ARBA00008563"/>
    </source>
</evidence>
<comment type="subunit">
    <text evidence="6">Part of the 50S ribosomal subunit. Contacts protein L20.</text>
</comment>
<comment type="caution">
    <text evidence="8">The sequence shown here is derived from an EMBL/GenBank/DDBJ whole genome shotgun (WGS) entry which is preliminary data.</text>
</comment>
<evidence type="ECO:0000313" key="8">
    <source>
        <dbReference type="EMBL" id="OGY92762.1"/>
    </source>
</evidence>
<dbReference type="InterPro" id="IPR001787">
    <property type="entry name" value="Ribosomal_bL21"/>
</dbReference>
<evidence type="ECO:0000256" key="2">
    <source>
        <dbReference type="ARBA" id="ARBA00022730"/>
    </source>
</evidence>
<keyword evidence="3 6" id="KW-0694">RNA-binding</keyword>
<evidence type="ECO:0000256" key="7">
    <source>
        <dbReference type="RuleBase" id="RU000562"/>
    </source>
</evidence>
<comment type="function">
    <text evidence="6 7">This protein binds to 23S rRNA in the presence of protein L20.</text>
</comment>
<dbReference type="SUPFAM" id="SSF141091">
    <property type="entry name" value="L21p-like"/>
    <property type="match status" value="1"/>
</dbReference>
<dbReference type="InterPro" id="IPR028909">
    <property type="entry name" value="bL21-like"/>
</dbReference>
<proteinExistence type="inferred from homology"/>
<dbReference type="EMBL" id="MHKN01000010">
    <property type="protein sequence ID" value="OGY92762.1"/>
    <property type="molecule type" value="Genomic_DNA"/>
</dbReference>
<dbReference type="GO" id="GO:0019843">
    <property type="term" value="F:rRNA binding"/>
    <property type="evidence" value="ECO:0007669"/>
    <property type="project" value="UniProtKB-UniRule"/>
</dbReference>